<keyword evidence="1" id="KW-0932">Cytokinin signaling pathway</keyword>
<keyword evidence="6" id="KW-1185">Reference proteome</keyword>
<feature type="region of interest" description="Disordered" evidence="2">
    <location>
        <begin position="475"/>
        <end position="575"/>
    </location>
</feature>
<feature type="region of interest" description="Disordered" evidence="2">
    <location>
        <begin position="909"/>
        <end position="939"/>
    </location>
</feature>
<dbReference type="Pfam" id="PF01627">
    <property type="entry name" value="Hpt"/>
    <property type="match status" value="1"/>
</dbReference>
<feature type="transmembrane region" description="Helical" evidence="3">
    <location>
        <begin position="1053"/>
        <end position="1072"/>
    </location>
</feature>
<feature type="compositionally biased region" description="Basic and acidic residues" evidence="2">
    <location>
        <begin position="911"/>
        <end position="920"/>
    </location>
</feature>
<evidence type="ECO:0000256" key="2">
    <source>
        <dbReference type="SAM" id="MobiDB-lite"/>
    </source>
</evidence>
<dbReference type="InParanoid" id="C1EEZ9"/>
<accession>C1EEZ9</accession>
<proteinExistence type="predicted"/>
<gene>
    <name evidence="5" type="ORF">MICPUN_62801</name>
</gene>
<sequence>MAVEEMGGVVLRLPASWPRPLDVIEALEQVGGDYEFIMSLMHDEFFHSAKEKTARCADAAERSLANPGAHEKESMKLIAFEAHAMKGSALTLCAKAVGAQCARLELVANGRCPDPSPTGEDDPHRLVQDIGAKLDQLFAHVAEIERVDSFPLAEAAEKFSDAKELAPRVANLAVDACVAFQAALAGDADASDLCADAAKKADALGAVRLSSAATETSAILRASGGPLVPAEDVQVAELLGEYQFAVESFAWDAWQVLGASLPDVEARLRRSSGDPERPRALDRVEYAMVRPSSEALERERVAVIAKKLAARAATGAHHRGGDGGGGDRDRDRRSSMEMSHSAGAFGVARSGNPCDFIRLVRNLGEDNQFAFGMLRGFVDEVDAFCRAIKSRDDGGDDFVCLLPDERASAGRLAETADFLSSQNLGDALASLTRLCGGSDARTRGWGGDALRRCVERVEDAGFELRSFSEGLARAQMATSTGSASHTPRESRRSRIVSRVSRDDDETCGVEATHAQTDRASPKSSLTLKEKEVEGGDSPGGDSPGGDSPGGDADQRRHSEPHVLSSPVHRTPRRSDGAVDSAWFNAKYGGDVGERLREASWVLQQRRSSRVSKSSASTANSLRSSLEIVRESEETRGTAAAIANLAPRELREVLSRLNVPDKAAEGLIVDLGEALTNSDGNWDFVLGCVTRYASLAREQFEVLKMLLSPRRCESKPPERVITEALLASARSIAEGASVCCAPPLFAAFERMENVLVAARKDGANDRWHERVAHAIAASEHKLAAYETCVRSLFDVRTFSPRDLVTKTCRGDLASSVDRLRTFLRGAYGAHVLAADAFAAAAEAHASARPEDKADAVVAKLVQAKAALSASERRAAGVGARGSVLGAIWRAVARIDLVARDFGASHESLASAARDDARHEEDSTAWAAPPPPGSSPAPTYGKVTFSADRFRADAVAGLLDLKSQIERVARDLHKIAPRDMPGDPTANPDAYLRASHDDVERVGRRRTVAFKNATYPPKRAMDGALDTADPFEEGTGFNEFDAGVKRVSAALVDGLWIRAFIGFFITFATFRLAMKFSTMDLAPA</sequence>
<dbReference type="Proteomes" id="UP000002009">
    <property type="component" value="Chromosome 11"/>
</dbReference>
<dbReference type="InterPro" id="IPR036641">
    <property type="entry name" value="HPT_dom_sf"/>
</dbReference>
<dbReference type="SUPFAM" id="SSF47226">
    <property type="entry name" value="Histidine-containing phosphotransfer domain, HPT domain"/>
    <property type="match status" value="1"/>
</dbReference>
<organism evidence="5 6">
    <name type="scientific">Micromonas commoda (strain RCC299 / NOUM17 / CCMP2709)</name>
    <name type="common">Picoplanktonic green alga</name>
    <dbReference type="NCBI Taxonomy" id="296587"/>
    <lineage>
        <taxon>Eukaryota</taxon>
        <taxon>Viridiplantae</taxon>
        <taxon>Chlorophyta</taxon>
        <taxon>Mamiellophyceae</taxon>
        <taxon>Mamiellales</taxon>
        <taxon>Mamiellaceae</taxon>
        <taxon>Micromonas</taxon>
    </lineage>
</organism>
<keyword evidence="3" id="KW-1133">Transmembrane helix</keyword>
<reference evidence="5 6" key="1">
    <citation type="journal article" date="2009" name="Science">
        <title>Green evolution and dynamic adaptations revealed by genomes of the marine picoeukaryotes Micromonas.</title>
        <authorList>
            <person name="Worden A.Z."/>
            <person name="Lee J.H."/>
            <person name="Mock T."/>
            <person name="Rouze P."/>
            <person name="Simmons M.P."/>
            <person name="Aerts A.L."/>
            <person name="Allen A.E."/>
            <person name="Cuvelier M.L."/>
            <person name="Derelle E."/>
            <person name="Everett M.V."/>
            <person name="Foulon E."/>
            <person name="Grimwood J."/>
            <person name="Gundlach H."/>
            <person name="Henrissat B."/>
            <person name="Napoli C."/>
            <person name="McDonald S.M."/>
            <person name="Parker M.S."/>
            <person name="Rombauts S."/>
            <person name="Salamov A."/>
            <person name="Von Dassow P."/>
            <person name="Badger J.H."/>
            <person name="Coutinho P.M."/>
            <person name="Demir E."/>
            <person name="Dubchak I."/>
            <person name="Gentemann C."/>
            <person name="Eikrem W."/>
            <person name="Gready J.E."/>
            <person name="John U."/>
            <person name="Lanier W."/>
            <person name="Lindquist E.A."/>
            <person name="Lucas S."/>
            <person name="Mayer K.F."/>
            <person name="Moreau H."/>
            <person name="Not F."/>
            <person name="Otillar R."/>
            <person name="Panaud O."/>
            <person name="Pangilinan J."/>
            <person name="Paulsen I."/>
            <person name="Piegu B."/>
            <person name="Poliakov A."/>
            <person name="Robbens S."/>
            <person name="Schmutz J."/>
            <person name="Toulza E."/>
            <person name="Wyss T."/>
            <person name="Zelensky A."/>
            <person name="Zhou K."/>
            <person name="Armbrust E.V."/>
            <person name="Bhattacharya D."/>
            <person name="Goodenough U.W."/>
            <person name="Van de Peer Y."/>
            <person name="Grigoriev I.V."/>
        </authorList>
    </citation>
    <scope>NUCLEOTIDE SEQUENCE [LARGE SCALE GENOMIC DNA]</scope>
    <source>
        <strain evidence="6">RCC299 / NOUM17</strain>
    </source>
</reference>
<keyword evidence="3" id="KW-0812">Transmembrane</keyword>
<dbReference type="RefSeq" id="XP_002505069.1">
    <property type="nucleotide sequence ID" value="XM_002505023.1"/>
</dbReference>
<evidence type="ECO:0000313" key="5">
    <source>
        <dbReference type="EMBL" id="ACO66327.1"/>
    </source>
</evidence>
<evidence type="ECO:0000313" key="6">
    <source>
        <dbReference type="Proteomes" id="UP000002009"/>
    </source>
</evidence>
<dbReference type="KEGG" id="mis:MICPUN_62801"/>
<dbReference type="GeneID" id="8247783"/>
<feature type="compositionally biased region" description="Gly residues" evidence="2">
    <location>
        <begin position="536"/>
        <end position="548"/>
    </location>
</feature>
<dbReference type="InterPro" id="IPR008207">
    <property type="entry name" value="Sig_transdc_His_kin_Hpt_dom"/>
</dbReference>
<dbReference type="GO" id="GO:0009736">
    <property type="term" value="P:cytokinin-activated signaling pathway"/>
    <property type="evidence" value="ECO:0007669"/>
    <property type="project" value="UniProtKB-KW"/>
</dbReference>
<protein>
    <recommendedName>
        <fullName evidence="4">HPt domain-containing protein</fullName>
    </recommendedName>
</protein>
<name>C1EEZ9_MICCC</name>
<dbReference type="GO" id="GO:0000160">
    <property type="term" value="P:phosphorelay signal transduction system"/>
    <property type="evidence" value="ECO:0007669"/>
    <property type="project" value="InterPro"/>
</dbReference>
<dbReference type="EMBL" id="CP001330">
    <property type="protein sequence ID" value="ACO66327.1"/>
    <property type="molecule type" value="Genomic_DNA"/>
</dbReference>
<evidence type="ECO:0000256" key="1">
    <source>
        <dbReference type="ARBA" id="ARBA00022864"/>
    </source>
</evidence>
<feature type="domain" description="HPt" evidence="4">
    <location>
        <begin position="43"/>
        <end position="111"/>
    </location>
</feature>
<feature type="compositionally biased region" description="Basic and acidic residues" evidence="2">
    <location>
        <begin position="319"/>
        <end position="335"/>
    </location>
</feature>
<dbReference type="AlphaFoldDB" id="C1EEZ9"/>
<feature type="compositionally biased region" description="Polar residues" evidence="2">
    <location>
        <begin position="476"/>
        <end position="485"/>
    </location>
</feature>
<evidence type="ECO:0000256" key="3">
    <source>
        <dbReference type="SAM" id="Phobius"/>
    </source>
</evidence>
<keyword evidence="3" id="KW-0472">Membrane</keyword>
<evidence type="ECO:0000259" key="4">
    <source>
        <dbReference type="Pfam" id="PF01627"/>
    </source>
</evidence>
<dbReference type="Gene3D" id="1.20.120.160">
    <property type="entry name" value="HPT domain"/>
    <property type="match status" value="1"/>
</dbReference>
<feature type="region of interest" description="Disordered" evidence="2">
    <location>
        <begin position="314"/>
        <end position="339"/>
    </location>
</feature>